<feature type="non-terminal residue" evidence="1">
    <location>
        <position position="127"/>
    </location>
</feature>
<name>A0AA35RP30_GEOBA</name>
<reference evidence="1" key="1">
    <citation type="submission" date="2023-03" db="EMBL/GenBank/DDBJ databases">
        <authorList>
            <person name="Steffen K."/>
            <person name="Cardenas P."/>
        </authorList>
    </citation>
    <scope>NUCLEOTIDE SEQUENCE</scope>
</reference>
<dbReference type="AlphaFoldDB" id="A0AA35RP30"/>
<keyword evidence="2" id="KW-1185">Reference proteome</keyword>
<organism evidence="1 2">
    <name type="scientific">Geodia barretti</name>
    <name type="common">Barrett's horny sponge</name>
    <dbReference type="NCBI Taxonomy" id="519541"/>
    <lineage>
        <taxon>Eukaryota</taxon>
        <taxon>Metazoa</taxon>
        <taxon>Porifera</taxon>
        <taxon>Demospongiae</taxon>
        <taxon>Heteroscleromorpha</taxon>
        <taxon>Tetractinellida</taxon>
        <taxon>Astrophorina</taxon>
        <taxon>Geodiidae</taxon>
        <taxon>Geodia</taxon>
    </lineage>
</organism>
<proteinExistence type="predicted"/>
<evidence type="ECO:0000313" key="2">
    <source>
        <dbReference type="Proteomes" id="UP001174909"/>
    </source>
</evidence>
<gene>
    <name evidence="1" type="ORF">GBAR_LOCUS9143</name>
</gene>
<evidence type="ECO:0000313" key="1">
    <source>
        <dbReference type="EMBL" id="CAI8014647.1"/>
    </source>
</evidence>
<feature type="non-terminal residue" evidence="1">
    <location>
        <position position="1"/>
    </location>
</feature>
<dbReference type="Proteomes" id="UP001174909">
    <property type="component" value="Unassembled WGS sequence"/>
</dbReference>
<sequence>ETPASRSRTIRTKLPLAEQQQHVERVVHVLVAPPVVAVVPAADLLAVESGQLRGEHRVQVGVGVPADIRVAPVQGQIGEVVEVGEQAHLGEFAHSGEERELDVGVGVLDRRVQPAQVVAVLASAVSG</sequence>
<accession>A0AA35RP30</accession>
<protein>
    <submittedName>
        <fullName evidence="1">Uncharacterized protein</fullName>
    </submittedName>
</protein>
<comment type="caution">
    <text evidence="1">The sequence shown here is derived from an EMBL/GenBank/DDBJ whole genome shotgun (WGS) entry which is preliminary data.</text>
</comment>
<dbReference type="EMBL" id="CASHTH010001383">
    <property type="protein sequence ID" value="CAI8014647.1"/>
    <property type="molecule type" value="Genomic_DNA"/>
</dbReference>